<organism evidence="1 2">
    <name type="scientific">Dioscorea alata</name>
    <name type="common">Purple yam</name>
    <dbReference type="NCBI Taxonomy" id="55571"/>
    <lineage>
        <taxon>Eukaryota</taxon>
        <taxon>Viridiplantae</taxon>
        <taxon>Streptophyta</taxon>
        <taxon>Embryophyta</taxon>
        <taxon>Tracheophyta</taxon>
        <taxon>Spermatophyta</taxon>
        <taxon>Magnoliopsida</taxon>
        <taxon>Liliopsida</taxon>
        <taxon>Dioscoreales</taxon>
        <taxon>Dioscoreaceae</taxon>
        <taxon>Dioscorea</taxon>
    </lineage>
</organism>
<comment type="caution">
    <text evidence="1">The sequence shown here is derived from an EMBL/GenBank/DDBJ whole genome shotgun (WGS) entry which is preliminary data.</text>
</comment>
<name>A0ACB7V187_DIOAL</name>
<evidence type="ECO:0000313" key="1">
    <source>
        <dbReference type="EMBL" id="KAH7667092.1"/>
    </source>
</evidence>
<keyword evidence="2" id="KW-1185">Reference proteome</keyword>
<dbReference type="Proteomes" id="UP000827976">
    <property type="component" value="Chromosome 12"/>
</dbReference>
<accession>A0ACB7V187</accession>
<evidence type="ECO:0000313" key="2">
    <source>
        <dbReference type="Proteomes" id="UP000827976"/>
    </source>
</evidence>
<protein>
    <submittedName>
        <fullName evidence="1">Ribosomal RNA-processing protein 12</fullName>
    </submittedName>
</protein>
<sequence>MEKSRRGIEVDDHEPIEEEAAELDDGEEGPQIFLQFGDGSDVCKAIMERYARSSAPQHHHLCASAAAMKSILLDEGLPLTPAAYFAAAITAFRDSDSDSTAALSAFIAILIPHISAESLTPVKAGEAVVVLVEFLKDPPSGTATGTVRSVVKSLGFLALRVDLEDWNAVQLPLDTLLAFSMDKRPKVRRCAQVCVEKLFKTFQSSAVTKMASKAVLYVYNSCIVLAKEKNLFKPDVPRNRLVSETGQMKILHLLTVLKQIIPYLSRRVNAKILADVCNHLACHFTCFTRHILSVLEALVEHCKVDVLVHQSQDIISSLTLYLSVGKKNPVGTVISASTLLHNLLQKLHDAEPNMFMKNLPVVVTSIAGFLNSDVNTSKHAAGLLQDLFNCLLDERVLQIIASHSSDNGRESSLEMIAISSACTMLDKMFTSFGFPSEHALAVIAFLFLKLGESSYFFMKDVLLKLSQTMNENEDLPNMNHLQECIGAAVVAMGPERLLSLIPISLDKGNLTCSNTWLIAILKKFVIGASLQFFIEHVAPLARSLQKAYNKAKKKRLLHNLKSCSRDLWDLLPAFCRYPTDTSQSLASLCKMLIVAMKEDPSKHETVAIALQELVNGNRNILKDNQHAKQGSYFSICAVLEFAHIDLASLPLDLSKKSACRNIEALSASSIDLIQILTDIFFDSPPEKRAYIKEAIRCLAYVTESASMKNFLVVLLEKLDSLVKKSVVGSEPSVGHAQVSDKKEDARMAVEQKCEKTRCLVMELAPALVEAADEDLIIIIFDYIRSSLSAIDEPGQCKAYYALSTILKEHSWFCSTRTDDLIDLLLSIKGPADHEVLKNRFLCFHYLLFNLLKSKEEKTYMKAFLVLNEIILTLKSKKESRKLAYDLLLNISASLKNSESSIEESNLERLFYMVMGYLSSSSPHIMSGAVSALSLLMYNNPVFCLTVPNLVTSVLALLENKDNEVIKATLGFIKVLVSSLQSNDLLEILPDIVTAILPWSSVSKHHFRSKVGIILEILMRKCGYDAIDAIAPAKYKGFVKNISEARESWKKPREIGKSDTPQESTDSKADRFRGKRLRADTPRSFEKQSGAHKIQKVKPRKKHQTANSSATNSNPAAAKNRKSESLDRGDFSVSEIRSGGKTSGLNKNKRGNLNEKPRQRYNNKRKINHGNLNGAVTSPILSQEPNKRRKLKHPRSKR</sequence>
<dbReference type="EMBL" id="CM037022">
    <property type="protein sequence ID" value="KAH7667092.1"/>
    <property type="molecule type" value="Genomic_DNA"/>
</dbReference>
<reference evidence="2" key="1">
    <citation type="journal article" date="2022" name="Nat. Commun.">
        <title>Chromosome evolution and the genetic basis of agronomically important traits in greater yam.</title>
        <authorList>
            <person name="Bredeson J.V."/>
            <person name="Lyons J.B."/>
            <person name="Oniyinde I.O."/>
            <person name="Okereke N.R."/>
            <person name="Kolade O."/>
            <person name="Nnabue I."/>
            <person name="Nwadili C.O."/>
            <person name="Hribova E."/>
            <person name="Parker M."/>
            <person name="Nwogha J."/>
            <person name="Shu S."/>
            <person name="Carlson J."/>
            <person name="Kariba R."/>
            <person name="Muthemba S."/>
            <person name="Knop K."/>
            <person name="Barton G.J."/>
            <person name="Sherwood A.V."/>
            <person name="Lopez-Montes A."/>
            <person name="Asiedu R."/>
            <person name="Jamnadass R."/>
            <person name="Muchugi A."/>
            <person name="Goodstein D."/>
            <person name="Egesi C.N."/>
            <person name="Featherston J."/>
            <person name="Asfaw A."/>
            <person name="Simpson G.G."/>
            <person name="Dolezel J."/>
            <person name="Hendre P.S."/>
            <person name="Van Deynze A."/>
            <person name="Kumar P.L."/>
            <person name="Obidiegwu J.E."/>
            <person name="Bhattacharjee R."/>
            <person name="Rokhsar D.S."/>
        </authorList>
    </citation>
    <scope>NUCLEOTIDE SEQUENCE [LARGE SCALE GENOMIC DNA]</scope>
    <source>
        <strain evidence="2">cv. TDa95/00328</strain>
    </source>
</reference>
<gene>
    <name evidence="1" type="ORF">IHE45_12G037500</name>
</gene>
<proteinExistence type="predicted"/>